<evidence type="ECO:0000256" key="2">
    <source>
        <dbReference type="SAM" id="MobiDB-lite"/>
    </source>
</evidence>
<name>A0AAV7F8J0_ARIFI</name>
<feature type="compositionally biased region" description="Polar residues" evidence="2">
    <location>
        <begin position="35"/>
        <end position="45"/>
    </location>
</feature>
<organism evidence="3 4">
    <name type="scientific">Aristolochia fimbriata</name>
    <name type="common">White veined hardy Dutchman's pipe vine</name>
    <dbReference type="NCBI Taxonomy" id="158543"/>
    <lineage>
        <taxon>Eukaryota</taxon>
        <taxon>Viridiplantae</taxon>
        <taxon>Streptophyta</taxon>
        <taxon>Embryophyta</taxon>
        <taxon>Tracheophyta</taxon>
        <taxon>Spermatophyta</taxon>
        <taxon>Magnoliopsida</taxon>
        <taxon>Magnoliidae</taxon>
        <taxon>Piperales</taxon>
        <taxon>Aristolochiaceae</taxon>
        <taxon>Aristolochia</taxon>
    </lineage>
</organism>
<dbReference type="EMBL" id="JAINDJ010000002">
    <property type="protein sequence ID" value="KAG9457273.1"/>
    <property type="molecule type" value="Genomic_DNA"/>
</dbReference>
<accession>A0AAV7F8J0</accession>
<evidence type="ECO:0008006" key="5">
    <source>
        <dbReference type="Google" id="ProtNLM"/>
    </source>
</evidence>
<dbReference type="AlphaFoldDB" id="A0AAV7F8J0"/>
<feature type="region of interest" description="Disordered" evidence="2">
    <location>
        <begin position="33"/>
        <end position="106"/>
    </location>
</feature>
<evidence type="ECO:0000313" key="3">
    <source>
        <dbReference type="EMBL" id="KAG9457273.1"/>
    </source>
</evidence>
<keyword evidence="4" id="KW-1185">Reference proteome</keyword>
<keyword evidence="1" id="KW-0479">Metal-binding</keyword>
<proteinExistence type="predicted"/>
<protein>
    <recommendedName>
        <fullName evidence="5">HMA domain-containing protein</fullName>
    </recommendedName>
</protein>
<comment type="caution">
    <text evidence="3">The sequence shown here is derived from an EMBL/GenBank/DDBJ whole genome shotgun (WGS) entry which is preliminary data.</text>
</comment>
<dbReference type="Gene3D" id="3.30.70.100">
    <property type="match status" value="1"/>
</dbReference>
<feature type="compositionally biased region" description="Basic and acidic residues" evidence="2">
    <location>
        <begin position="50"/>
        <end position="60"/>
    </location>
</feature>
<evidence type="ECO:0000256" key="1">
    <source>
        <dbReference type="ARBA" id="ARBA00022723"/>
    </source>
</evidence>
<reference evidence="3 4" key="1">
    <citation type="submission" date="2021-07" db="EMBL/GenBank/DDBJ databases">
        <title>The Aristolochia fimbriata genome: insights into angiosperm evolution, floral development and chemical biosynthesis.</title>
        <authorList>
            <person name="Jiao Y."/>
        </authorList>
    </citation>
    <scope>NUCLEOTIDE SEQUENCE [LARGE SCALE GENOMIC DNA]</scope>
    <source>
        <strain evidence="3">IBCAS-2021</strain>
        <tissue evidence="3">Leaf</tissue>
    </source>
</reference>
<dbReference type="PANTHER" id="PTHR45868:SF93">
    <property type="entry name" value="OS12G0144600 PROTEIN"/>
    <property type="match status" value="1"/>
</dbReference>
<gene>
    <name evidence="3" type="ORF">H6P81_001781</name>
</gene>
<dbReference type="Proteomes" id="UP000825729">
    <property type="component" value="Unassembled WGS sequence"/>
</dbReference>
<feature type="compositionally biased region" description="Low complexity" evidence="2">
    <location>
        <begin position="61"/>
        <end position="76"/>
    </location>
</feature>
<sequence>MPIAEKQKVTVSGNVDSATLIKKLVRAGKHAELWSQKSNQNQKHQPANCIKDDKSAKDQKQANAKKAVQINQNQNKGGPVNGSAGKVGGAGNPNQNVALKNPNGIEHKNGNIGGGNKMNAGLHMGGNLNPNLGEAKKLTELNMNPMGLGLHGHGGGMGGLTGNLGGFQVQQPSSFQANGLAGNGFGGFHQPSPGLTNLQAYQDFPSSMGMNMHIRPDSKTCGSLAVTRCRGLTKTGVYRMPWNGYRKVGVQSRSLPSSIDDLAVSFSIFIEKPI</sequence>
<dbReference type="GO" id="GO:0046872">
    <property type="term" value="F:metal ion binding"/>
    <property type="evidence" value="ECO:0007669"/>
    <property type="project" value="UniProtKB-KW"/>
</dbReference>
<dbReference type="PANTHER" id="PTHR45868">
    <property type="entry name" value="HEAVY METAL-ASSOCIATED ISOPRENYLATED PLANT PROTEIN 33-RELATED"/>
    <property type="match status" value="1"/>
</dbReference>
<evidence type="ECO:0000313" key="4">
    <source>
        <dbReference type="Proteomes" id="UP000825729"/>
    </source>
</evidence>